<protein>
    <submittedName>
        <fullName evidence="1">Uncharacterized protein</fullName>
    </submittedName>
</protein>
<evidence type="ECO:0000313" key="1">
    <source>
        <dbReference type="EMBL" id="KAJ1999180.1"/>
    </source>
</evidence>
<name>A0A9W8BER7_9FUNG</name>
<accession>A0A9W8BER7</accession>
<reference evidence="1" key="1">
    <citation type="submission" date="2022-07" db="EMBL/GenBank/DDBJ databases">
        <title>Phylogenomic reconstructions and comparative analyses of Kickxellomycotina fungi.</title>
        <authorList>
            <person name="Reynolds N.K."/>
            <person name="Stajich J.E."/>
            <person name="Barry K."/>
            <person name="Grigoriev I.V."/>
            <person name="Crous P."/>
            <person name="Smith M.E."/>
        </authorList>
    </citation>
    <scope>NUCLEOTIDE SEQUENCE</scope>
    <source>
        <strain evidence="1">IMI 214461</strain>
    </source>
</reference>
<keyword evidence="2" id="KW-1185">Reference proteome</keyword>
<gene>
    <name evidence="1" type="ORF">H4R26_005170</name>
</gene>
<dbReference type="AlphaFoldDB" id="A0A9W8BER7"/>
<organism evidence="1 2">
    <name type="scientific">Coemansia thaxteri</name>
    <dbReference type="NCBI Taxonomy" id="2663907"/>
    <lineage>
        <taxon>Eukaryota</taxon>
        <taxon>Fungi</taxon>
        <taxon>Fungi incertae sedis</taxon>
        <taxon>Zoopagomycota</taxon>
        <taxon>Kickxellomycotina</taxon>
        <taxon>Kickxellomycetes</taxon>
        <taxon>Kickxellales</taxon>
        <taxon>Kickxellaceae</taxon>
        <taxon>Coemansia</taxon>
    </lineage>
</organism>
<dbReference type="Proteomes" id="UP001150907">
    <property type="component" value="Unassembled WGS sequence"/>
</dbReference>
<evidence type="ECO:0000313" key="2">
    <source>
        <dbReference type="Proteomes" id="UP001150907"/>
    </source>
</evidence>
<dbReference type="OrthoDB" id="5584477at2759"/>
<dbReference type="EMBL" id="JANBQF010000768">
    <property type="protein sequence ID" value="KAJ1999180.1"/>
    <property type="molecule type" value="Genomic_DNA"/>
</dbReference>
<proteinExistence type="predicted"/>
<sequence>MKWRTGKDRDVAEAKQASLQTEDLFQEHIVRNFNENDKDGHLLKDLVLALRKYLFENPNLGPEYHGTSTMVATEAFESKSMTMKEELEAIKRKRAGLAATDSSTAEKVNPFQKRASKCTDISSDLLGFIEAYWELAIEIQSNSV</sequence>
<comment type="caution">
    <text evidence="1">The sequence shown here is derived from an EMBL/GenBank/DDBJ whole genome shotgun (WGS) entry which is preliminary data.</text>
</comment>